<evidence type="ECO:0000313" key="2">
    <source>
        <dbReference type="Proteomes" id="UP000544095"/>
    </source>
</evidence>
<dbReference type="Proteomes" id="UP000544095">
    <property type="component" value="Unassembled WGS sequence"/>
</dbReference>
<gene>
    <name evidence="1" type="ORF">FPANT_13865</name>
</gene>
<evidence type="ECO:0000313" key="1">
    <source>
        <dbReference type="EMBL" id="KAF5569727.1"/>
    </source>
</evidence>
<dbReference type="EMBL" id="JAAOAR010001203">
    <property type="protein sequence ID" value="KAF5569727.1"/>
    <property type="molecule type" value="Genomic_DNA"/>
</dbReference>
<reference evidence="1 2" key="1">
    <citation type="submission" date="2020-05" db="EMBL/GenBank/DDBJ databases">
        <title>Identification and distribution of gene clusters putatively required for synthesis of sphingolipid metabolism inhibitors in phylogenetically diverse species of the filamentous fungus Fusarium.</title>
        <authorList>
            <person name="Kim H.-S."/>
            <person name="Busman M."/>
            <person name="Brown D.W."/>
            <person name="Divon H."/>
            <person name="Uhlig S."/>
            <person name="Proctor R.H."/>
        </authorList>
    </citation>
    <scope>NUCLEOTIDE SEQUENCE [LARGE SCALE GENOMIC DNA]</scope>
    <source>
        <strain evidence="1 2">NRRL 25211</strain>
    </source>
</reference>
<comment type="caution">
    <text evidence="1">The sequence shown here is derived from an EMBL/GenBank/DDBJ whole genome shotgun (WGS) entry which is preliminary data.</text>
</comment>
<dbReference type="AlphaFoldDB" id="A0A8H5K987"/>
<organism evidence="1 2">
    <name type="scientific">Fusarium pseudoanthophilum</name>
    <dbReference type="NCBI Taxonomy" id="48495"/>
    <lineage>
        <taxon>Eukaryota</taxon>
        <taxon>Fungi</taxon>
        <taxon>Dikarya</taxon>
        <taxon>Ascomycota</taxon>
        <taxon>Pezizomycotina</taxon>
        <taxon>Sordariomycetes</taxon>
        <taxon>Hypocreomycetidae</taxon>
        <taxon>Hypocreales</taxon>
        <taxon>Nectriaceae</taxon>
        <taxon>Fusarium</taxon>
        <taxon>Fusarium fujikuroi species complex</taxon>
    </lineage>
</organism>
<accession>A0A8H5K987</accession>
<protein>
    <submittedName>
        <fullName evidence="1">Uncharacterized protein</fullName>
    </submittedName>
</protein>
<proteinExistence type="predicted"/>
<keyword evidence="2" id="KW-1185">Reference proteome</keyword>
<sequence>MSAAPATPPRDLYDPERLADCLEGVAQQVRRAGPPQGQRFDQILLAIEEMQRQMQAGFARIDCRLRNIEARAKNEDAFERRADYVPLVKADGTAIPNFPLNSEAVEGLNTQAINALLTDLGVDFQGRNLPKKKVLFLREIGVKTTHNV</sequence>
<name>A0A8H5K987_9HYPO</name>